<reference evidence="1 2" key="1">
    <citation type="submission" date="2016-09" db="EMBL/GenBank/DDBJ databases">
        <authorList>
            <person name="Capua I."/>
            <person name="De Benedictis P."/>
            <person name="Joannis T."/>
            <person name="Lombin L.H."/>
            <person name="Cattoli G."/>
        </authorList>
    </citation>
    <scope>NUCLEOTIDE SEQUENCE [LARGE SCALE GENOMIC DNA]</scope>
    <source>
        <strain evidence="1 2">NIO-1002</strain>
    </source>
</reference>
<gene>
    <name evidence="1" type="ORF">SAMN05216418_1347</name>
</gene>
<organism evidence="1 2">
    <name type="scientific">Microbacterium enclense</name>
    <dbReference type="NCBI Taxonomy" id="993073"/>
    <lineage>
        <taxon>Bacteria</taxon>
        <taxon>Bacillati</taxon>
        <taxon>Actinomycetota</taxon>
        <taxon>Actinomycetes</taxon>
        <taxon>Micrococcales</taxon>
        <taxon>Microbacteriaceae</taxon>
        <taxon>Microbacterium</taxon>
    </lineage>
</organism>
<accession>A0A1G6HMM9</accession>
<dbReference type="Proteomes" id="UP000183203">
    <property type="component" value="Unassembled WGS sequence"/>
</dbReference>
<proteinExistence type="predicted"/>
<name>A0A1G6HMM9_9MICO</name>
<evidence type="ECO:0000313" key="2">
    <source>
        <dbReference type="Proteomes" id="UP000183203"/>
    </source>
</evidence>
<dbReference type="AlphaFoldDB" id="A0A1G6HMM9"/>
<protein>
    <submittedName>
        <fullName evidence="1">Uncharacterized protein</fullName>
    </submittedName>
</protein>
<sequence>METDSLAALRSHVGGDDLTALDILEEAQDVVNAVTDLAKSHPAAASALADHMAERKSLRDLTASLRTRIEKYK</sequence>
<dbReference type="EMBL" id="FMYG01000002">
    <property type="protein sequence ID" value="SDB95454.1"/>
    <property type="molecule type" value="Genomic_DNA"/>
</dbReference>
<evidence type="ECO:0000313" key="1">
    <source>
        <dbReference type="EMBL" id="SDB95454.1"/>
    </source>
</evidence>